<name>A0A7I4D4I7_PHYPA</name>
<reference evidence="1 2" key="2">
    <citation type="journal article" date="2018" name="Plant J.">
        <title>The Physcomitrella patens chromosome-scale assembly reveals moss genome structure and evolution.</title>
        <authorList>
            <person name="Lang D."/>
            <person name="Ullrich K.K."/>
            <person name="Murat F."/>
            <person name="Fuchs J."/>
            <person name="Jenkins J."/>
            <person name="Haas F.B."/>
            <person name="Piednoel M."/>
            <person name="Gundlach H."/>
            <person name="Van Bel M."/>
            <person name="Meyberg R."/>
            <person name="Vives C."/>
            <person name="Morata J."/>
            <person name="Symeonidi A."/>
            <person name="Hiss M."/>
            <person name="Muchero W."/>
            <person name="Kamisugi Y."/>
            <person name="Saleh O."/>
            <person name="Blanc G."/>
            <person name="Decker E.L."/>
            <person name="van Gessel N."/>
            <person name="Grimwood J."/>
            <person name="Hayes R.D."/>
            <person name="Graham S.W."/>
            <person name="Gunter L.E."/>
            <person name="McDaniel S.F."/>
            <person name="Hoernstein S.N.W."/>
            <person name="Larsson A."/>
            <person name="Li F.W."/>
            <person name="Perroud P.F."/>
            <person name="Phillips J."/>
            <person name="Ranjan P."/>
            <person name="Rokshar D.S."/>
            <person name="Rothfels C.J."/>
            <person name="Schneider L."/>
            <person name="Shu S."/>
            <person name="Stevenson D.W."/>
            <person name="Thummler F."/>
            <person name="Tillich M."/>
            <person name="Villarreal Aguilar J.C."/>
            <person name="Widiez T."/>
            <person name="Wong G.K."/>
            <person name="Wymore A."/>
            <person name="Zhang Y."/>
            <person name="Zimmer A.D."/>
            <person name="Quatrano R.S."/>
            <person name="Mayer K.F.X."/>
            <person name="Goodstein D."/>
            <person name="Casacuberta J.M."/>
            <person name="Vandepoele K."/>
            <person name="Reski R."/>
            <person name="Cuming A.C."/>
            <person name="Tuskan G.A."/>
            <person name="Maumus F."/>
            <person name="Salse J."/>
            <person name="Schmutz J."/>
            <person name="Rensing S.A."/>
        </authorList>
    </citation>
    <scope>NUCLEOTIDE SEQUENCE [LARGE SCALE GENOMIC DNA]</scope>
    <source>
        <strain evidence="1 2">cv. Gransden 2004</strain>
    </source>
</reference>
<sequence length="71" mass="8085">MGLRIRFSRGLKRRECSSSIMLGPASSLRDHILDRVSCFHSSRGREFMGRRSSSNADALDWLSPKSRRSCI</sequence>
<dbReference type="Proteomes" id="UP000006727">
    <property type="component" value="Chromosome 2"/>
</dbReference>
<accession>A0A7I4D4I7</accession>
<dbReference type="EnsemblPlants" id="Pp3c2_36950V3.2">
    <property type="protein sequence ID" value="Pp3c2_36950V3.2"/>
    <property type="gene ID" value="Pp3c2_36950"/>
</dbReference>
<dbReference type="Gramene" id="Pp3c2_36950V3.2">
    <property type="protein sequence ID" value="Pp3c2_36950V3.2"/>
    <property type="gene ID" value="Pp3c2_36950"/>
</dbReference>
<dbReference type="EMBL" id="ABEU02000002">
    <property type="status" value="NOT_ANNOTATED_CDS"/>
    <property type="molecule type" value="Genomic_DNA"/>
</dbReference>
<keyword evidence="2" id="KW-1185">Reference proteome</keyword>
<organism evidence="1 2">
    <name type="scientific">Physcomitrium patens</name>
    <name type="common">Spreading-leaved earth moss</name>
    <name type="synonym">Physcomitrella patens</name>
    <dbReference type="NCBI Taxonomy" id="3218"/>
    <lineage>
        <taxon>Eukaryota</taxon>
        <taxon>Viridiplantae</taxon>
        <taxon>Streptophyta</taxon>
        <taxon>Embryophyta</taxon>
        <taxon>Bryophyta</taxon>
        <taxon>Bryophytina</taxon>
        <taxon>Bryopsida</taxon>
        <taxon>Funariidae</taxon>
        <taxon>Funariales</taxon>
        <taxon>Funariaceae</taxon>
        <taxon>Physcomitrium</taxon>
    </lineage>
</organism>
<dbReference type="AlphaFoldDB" id="A0A7I4D4I7"/>
<proteinExistence type="predicted"/>
<reference evidence="1" key="3">
    <citation type="submission" date="2020-12" db="UniProtKB">
        <authorList>
            <consortium name="EnsemblPlants"/>
        </authorList>
    </citation>
    <scope>IDENTIFICATION</scope>
</reference>
<evidence type="ECO:0000313" key="2">
    <source>
        <dbReference type="Proteomes" id="UP000006727"/>
    </source>
</evidence>
<evidence type="ECO:0000313" key="1">
    <source>
        <dbReference type="EnsemblPlants" id="Pp3c2_36950V3.2"/>
    </source>
</evidence>
<reference evidence="1 2" key="1">
    <citation type="journal article" date="2008" name="Science">
        <title>The Physcomitrella genome reveals evolutionary insights into the conquest of land by plants.</title>
        <authorList>
            <person name="Rensing S."/>
            <person name="Lang D."/>
            <person name="Zimmer A."/>
            <person name="Terry A."/>
            <person name="Salamov A."/>
            <person name="Shapiro H."/>
            <person name="Nishiyama T."/>
            <person name="Perroud P.-F."/>
            <person name="Lindquist E."/>
            <person name="Kamisugi Y."/>
            <person name="Tanahashi T."/>
            <person name="Sakakibara K."/>
            <person name="Fujita T."/>
            <person name="Oishi K."/>
            <person name="Shin-I T."/>
            <person name="Kuroki Y."/>
            <person name="Toyoda A."/>
            <person name="Suzuki Y."/>
            <person name="Hashimoto A."/>
            <person name="Yamaguchi K."/>
            <person name="Sugano A."/>
            <person name="Kohara Y."/>
            <person name="Fujiyama A."/>
            <person name="Anterola A."/>
            <person name="Aoki S."/>
            <person name="Ashton N."/>
            <person name="Barbazuk W.B."/>
            <person name="Barker E."/>
            <person name="Bennetzen J."/>
            <person name="Bezanilla M."/>
            <person name="Blankenship R."/>
            <person name="Cho S.H."/>
            <person name="Dutcher S."/>
            <person name="Estelle M."/>
            <person name="Fawcett J.A."/>
            <person name="Gundlach H."/>
            <person name="Hanada K."/>
            <person name="Heyl A."/>
            <person name="Hicks K.A."/>
            <person name="Hugh J."/>
            <person name="Lohr M."/>
            <person name="Mayer K."/>
            <person name="Melkozernov A."/>
            <person name="Murata T."/>
            <person name="Nelson D."/>
            <person name="Pils B."/>
            <person name="Prigge M."/>
            <person name="Reiss B."/>
            <person name="Renner T."/>
            <person name="Rombauts S."/>
            <person name="Rushton P."/>
            <person name="Sanderfoot A."/>
            <person name="Schween G."/>
            <person name="Shiu S.-H."/>
            <person name="Stueber K."/>
            <person name="Theodoulou F.L."/>
            <person name="Tu H."/>
            <person name="Van de Peer Y."/>
            <person name="Verrier P.J."/>
            <person name="Waters E."/>
            <person name="Wood A."/>
            <person name="Yang L."/>
            <person name="Cove D."/>
            <person name="Cuming A."/>
            <person name="Hasebe M."/>
            <person name="Lucas S."/>
            <person name="Mishler D.B."/>
            <person name="Reski R."/>
            <person name="Grigoriev I."/>
            <person name="Quatrano R.S."/>
            <person name="Boore J.L."/>
        </authorList>
    </citation>
    <scope>NUCLEOTIDE SEQUENCE [LARGE SCALE GENOMIC DNA]</scope>
    <source>
        <strain evidence="1 2">cv. Gransden 2004</strain>
    </source>
</reference>
<protein>
    <submittedName>
        <fullName evidence="1">Uncharacterized protein</fullName>
    </submittedName>
</protein>